<evidence type="ECO:0000313" key="2">
    <source>
        <dbReference type="Proteomes" id="UP000244855"/>
    </source>
</evidence>
<feature type="non-terminal residue" evidence="1">
    <location>
        <position position="1"/>
    </location>
</feature>
<protein>
    <submittedName>
        <fullName evidence="1">Uncharacterized protein</fullName>
    </submittedName>
</protein>
<dbReference type="EMBL" id="KZ805346">
    <property type="protein sequence ID" value="PVI02136.1"/>
    <property type="molecule type" value="Genomic_DNA"/>
</dbReference>
<proteinExistence type="predicted"/>
<keyword evidence="2" id="KW-1185">Reference proteome</keyword>
<dbReference type="Proteomes" id="UP000244855">
    <property type="component" value="Unassembled WGS sequence"/>
</dbReference>
<organism evidence="1 2">
    <name type="scientific">Periconia macrospinosa</name>
    <dbReference type="NCBI Taxonomy" id="97972"/>
    <lineage>
        <taxon>Eukaryota</taxon>
        <taxon>Fungi</taxon>
        <taxon>Dikarya</taxon>
        <taxon>Ascomycota</taxon>
        <taxon>Pezizomycotina</taxon>
        <taxon>Dothideomycetes</taxon>
        <taxon>Pleosporomycetidae</taxon>
        <taxon>Pleosporales</taxon>
        <taxon>Massarineae</taxon>
        <taxon>Periconiaceae</taxon>
        <taxon>Periconia</taxon>
    </lineage>
</organism>
<dbReference type="AlphaFoldDB" id="A0A2V1DVS6"/>
<name>A0A2V1DVS6_9PLEO</name>
<gene>
    <name evidence="1" type="ORF">DM02DRAFT_560161</name>
</gene>
<reference evidence="1 2" key="1">
    <citation type="journal article" date="2018" name="Sci. Rep.">
        <title>Comparative genomics provides insights into the lifestyle and reveals functional heterogeneity of dark septate endophytic fungi.</title>
        <authorList>
            <person name="Knapp D.G."/>
            <person name="Nemeth J.B."/>
            <person name="Barry K."/>
            <person name="Hainaut M."/>
            <person name="Henrissat B."/>
            <person name="Johnson J."/>
            <person name="Kuo A."/>
            <person name="Lim J.H.P."/>
            <person name="Lipzen A."/>
            <person name="Nolan M."/>
            <person name="Ohm R.A."/>
            <person name="Tamas L."/>
            <person name="Grigoriev I.V."/>
            <person name="Spatafora J.W."/>
            <person name="Nagy L.G."/>
            <person name="Kovacs G.M."/>
        </authorList>
    </citation>
    <scope>NUCLEOTIDE SEQUENCE [LARGE SCALE GENOMIC DNA]</scope>
    <source>
        <strain evidence="1 2">DSE2036</strain>
    </source>
</reference>
<evidence type="ECO:0000313" key="1">
    <source>
        <dbReference type="EMBL" id="PVI02136.1"/>
    </source>
</evidence>
<sequence length="88" mass="10025">SERNRLHVHTHTSSASLDLFDLQRARLLDPRRSGSRFAYRWHLFFSSGRAGQVPTKGRRSWFFLSTTLQGGTPCSSHVADSVAIVPWR</sequence>
<accession>A0A2V1DVS6</accession>